<accession>A0ABT6G2L9</accession>
<dbReference type="CDD" id="cd00761">
    <property type="entry name" value="Glyco_tranf_GTA_type"/>
    <property type="match status" value="1"/>
</dbReference>
<evidence type="ECO:0000313" key="1">
    <source>
        <dbReference type="EMBL" id="MDG4716273.1"/>
    </source>
</evidence>
<dbReference type="Proteomes" id="UP001529085">
    <property type="component" value="Unassembled WGS sequence"/>
</dbReference>
<gene>
    <name evidence="1" type="ORF">P7122_10335</name>
</gene>
<evidence type="ECO:0000313" key="2">
    <source>
        <dbReference type="Proteomes" id="UP001529085"/>
    </source>
</evidence>
<comment type="caution">
    <text evidence="1">The sequence shown here is derived from an EMBL/GenBank/DDBJ whole genome shotgun (WGS) entry which is preliminary data.</text>
</comment>
<sequence>MLTFIVPVKSERVSGDWLGFCNLVERTFKSLCNQTDQNFKIIAVCHEIPLINFQHKNIHYLQVDFDPPIRKQNESDDNINKRREIDKGRKLKLGTKYAKETFDADYVMTVDSDDYVSNRIAAYVNNAKENVPGWYTKNGYLHFEGKSFLFATFKFSYLCGSSVIVKPELLQYFFEVDPILYFDHRLTILDNRIRLKPLPFYGGIYSMANGENHLMHVSNIKKFNNHKGWLSSEGLKRIITKLKNYRFRFITKKIRKEFSFFG</sequence>
<keyword evidence="2" id="KW-1185">Reference proteome</keyword>
<evidence type="ECO:0008006" key="3">
    <source>
        <dbReference type="Google" id="ProtNLM"/>
    </source>
</evidence>
<name>A0ABT6G2L9_9FLAO</name>
<organism evidence="1 2">
    <name type="scientific">Winogradskyella marincola</name>
    <dbReference type="NCBI Taxonomy" id="3037795"/>
    <lineage>
        <taxon>Bacteria</taxon>
        <taxon>Pseudomonadati</taxon>
        <taxon>Bacteroidota</taxon>
        <taxon>Flavobacteriia</taxon>
        <taxon>Flavobacteriales</taxon>
        <taxon>Flavobacteriaceae</taxon>
        <taxon>Winogradskyella</taxon>
    </lineage>
</organism>
<dbReference type="RefSeq" id="WP_278005722.1">
    <property type="nucleotide sequence ID" value="NZ_JARSBN010000005.1"/>
</dbReference>
<dbReference type="EMBL" id="JARSBN010000005">
    <property type="protein sequence ID" value="MDG4716273.1"/>
    <property type="molecule type" value="Genomic_DNA"/>
</dbReference>
<protein>
    <recommendedName>
        <fullName evidence="3">Glycosyl transferase family 2</fullName>
    </recommendedName>
</protein>
<dbReference type="InterPro" id="IPR029044">
    <property type="entry name" value="Nucleotide-diphossugar_trans"/>
</dbReference>
<dbReference type="SUPFAM" id="SSF53448">
    <property type="entry name" value="Nucleotide-diphospho-sugar transferases"/>
    <property type="match status" value="1"/>
</dbReference>
<proteinExistence type="predicted"/>
<reference evidence="1 2" key="1">
    <citation type="submission" date="2023-03" db="EMBL/GenBank/DDBJ databases">
        <title>Strain YYF002 represents a novel species in the genus Winogradskyella isolated from seawater.</title>
        <authorList>
            <person name="Fu Z.-Y."/>
        </authorList>
    </citation>
    <scope>NUCLEOTIDE SEQUENCE [LARGE SCALE GENOMIC DNA]</scope>
    <source>
        <strain evidence="1 2">YYF002</strain>
    </source>
</reference>